<evidence type="ECO:0000313" key="3">
    <source>
        <dbReference type="Proteomes" id="UP001152795"/>
    </source>
</evidence>
<dbReference type="Proteomes" id="UP001152795">
    <property type="component" value="Unassembled WGS sequence"/>
</dbReference>
<dbReference type="OrthoDB" id="63070at2759"/>
<dbReference type="GO" id="GO:0080008">
    <property type="term" value="C:Cul4-RING E3 ubiquitin ligase complex"/>
    <property type="evidence" value="ECO:0007669"/>
    <property type="project" value="TreeGrafter"/>
</dbReference>
<evidence type="ECO:0000256" key="1">
    <source>
        <dbReference type="SAM" id="MobiDB-lite"/>
    </source>
</evidence>
<dbReference type="InterPro" id="IPR036322">
    <property type="entry name" value="WD40_repeat_dom_sf"/>
</dbReference>
<feature type="compositionally biased region" description="Polar residues" evidence="1">
    <location>
        <begin position="50"/>
        <end position="61"/>
    </location>
</feature>
<dbReference type="SUPFAM" id="SSF50978">
    <property type="entry name" value="WD40 repeat-like"/>
    <property type="match status" value="1"/>
</dbReference>
<dbReference type="PROSITE" id="PS00678">
    <property type="entry name" value="WD_REPEATS_1"/>
    <property type="match status" value="1"/>
</dbReference>
<evidence type="ECO:0000313" key="2">
    <source>
        <dbReference type="EMBL" id="CAB4005841.1"/>
    </source>
</evidence>
<dbReference type="InterPro" id="IPR015943">
    <property type="entry name" value="WD40/YVTN_repeat-like_dom_sf"/>
</dbReference>
<proteinExistence type="predicted"/>
<dbReference type="Gene3D" id="2.130.10.10">
    <property type="entry name" value="YVTN repeat-like/Quinoprotein amine dehydrogenase"/>
    <property type="match status" value="2"/>
</dbReference>
<gene>
    <name evidence="2" type="ORF">PACLA_8A040906</name>
</gene>
<dbReference type="PRINTS" id="PR00320">
    <property type="entry name" value="GPROTEINBRPT"/>
</dbReference>
<dbReference type="GO" id="GO:0043161">
    <property type="term" value="P:proteasome-mediated ubiquitin-dependent protein catabolic process"/>
    <property type="evidence" value="ECO:0007669"/>
    <property type="project" value="TreeGrafter"/>
</dbReference>
<dbReference type="PROSITE" id="PS50294">
    <property type="entry name" value="WD_REPEATS_REGION"/>
    <property type="match status" value="3"/>
</dbReference>
<keyword evidence="3" id="KW-1185">Reference proteome</keyword>
<dbReference type="AlphaFoldDB" id="A0A6S7III8"/>
<accession>A0A6S7III8</accession>
<sequence length="501" mass="57145">MNHNFTRLLSRADPLYSILGQGIWTVEDDSSTDEENPEKIKEDYVDSDSTELQGGTSSAQATLLGRNEVKHNYVNVWKHIRNREMGLDTKSKRSMGFSEPEKSRVFSRYLPNAVKEVVQNSAKVFCGSYSQDGSVFMSASQDCHIKLYETSSGKLKEFQDVVAQNVGWSIVDTAYSHDQRHLIYSSWSSDIYLCDIAGGYERSHVALHMRPSIHSFCAFSIKFSQDDNEILTGSNDGSIYIYNRGCGRRTLRIDAHSDDVNTVCFCDNTSQLLFSGSDDGVCKVWDRRTLNEERPKPVGIFAGHACGIACIDSKGDGRYLITSSKDQSIKLWDMRKFSDAKGKWAGARAVATNQYWDYRWEGLPKKFQKEVKLKGDVSVMTYRGHSLLRCLSRAYFSPLETTGQEYIYTGSADGCVYIYDLHSGKLARKLYGHNGIVRDVSWHPSKPYITSSSWDCTVKCWQYTRDKDEIERSEKEIAQEKLEKQTKRPKWHPKSVFLYDF</sequence>
<dbReference type="InterPro" id="IPR019775">
    <property type="entry name" value="WD40_repeat_CS"/>
</dbReference>
<dbReference type="InterPro" id="IPR051859">
    <property type="entry name" value="DCAF"/>
</dbReference>
<dbReference type="InterPro" id="IPR001680">
    <property type="entry name" value="WD40_rpt"/>
</dbReference>
<dbReference type="PANTHER" id="PTHR19847">
    <property type="entry name" value="DDB1- AND CUL4-ASSOCIATED FACTOR 11"/>
    <property type="match status" value="1"/>
</dbReference>
<dbReference type="PANTHER" id="PTHR19847:SF7">
    <property type="entry name" value="DDB1- AND CUL4-ASSOCIATED FACTOR 11"/>
    <property type="match status" value="1"/>
</dbReference>
<reference evidence="2" key="1">
    <citation type="submission" date="2020-04" db="EMBL/GenBank/DDBJ databases">
        <authorList>
            <person name="Alioto T."/>
            <person name="Alioto T."/>
            <person name="Gomez Garrido J."/>
        </authorList>
    </citation>
    <scope>NUCLEOTIDE SEQUENCE</scope>
    <source>
        <strain evidence="2">A484AB</strain>
    </source>
</reference>
<dbReference type="Pfam" id="PF00400">
    <property type="entry name" value="WD40"/>
    <property type="match status" value="6"/>
</dbReference>
<protein>
    <submittedName>
        <fullName evidence="2">DDB1- and CUL4-associated factor 11</fullName>
    </submittedName>
</protein>
<dbReference type="InterPro" id="IPR020472">
    <property type="entry name" value="WD40_PAC1"/>
</dbReference>
<feature type="compositionally biased region" description="Acidic residues" evidence="1">
    <location>
        <begin position="27"/>
        <end position="36"/>
    </location>
</feature>
<feature type="region of interest" description="Disordered" evidence="1">
    <location>
        <begin position="27"/>
        <end position="61"/>
    </location>
</feature>
<dbReference type="CDD" id="cd00200">
    <property type="entry name" value="WD40"/>
    <property type="match status" value="1"/>
</dbReference>
<dbReference type="EMBL" id="CACRXK020005328">
    <property type="protein sequence ID" value="CAB4005841.1"/>
    <property type="molecule type" value="Genomic_DNA"/>
</dbReference>
<dbReference type="SMART" id="SM00320">
    <property type="entry name" value="WD40"/>
    <property type="match status" value="7"/>
</dbReference>
<organism evidence="2 3">
    <name type="scientific">Paramuricea clavata</name>
    <name type="common">Red gorgonian</name>
    <name type="synonym">Violescent sea-whip</name>
    <dbReference type="NCBI Taxonomy" id="317549"/>
    <lineage>
        <taxon>Eukaryota</taxon>
        <taxon>Metazoa</taxon>
        <taxon>Cnidaria</taxon>
        <taxon>Anthozoa</taxon>
        <taxon>Octocorallia</taxon>
        <taxon>Malacalcyonacea</taxon>
        <taxon>Plexauridae</taxon>
        <taxon>Paramuricea</taxon>
    </lineage>
</organism>
<dbReference type="PROSITE" id="PS50082">
    <property type="entry name" value="WD_REPEATS_2"/>
    <property type="match status" value="3"/>
</dbReference>
<dbReference type="FunFam" id="2.130.10.10:FF:000492">
    <property type="entry name" value="LEC14B homolog isoform X2"/>
    <property type="match status" value="1"/>
</dbReference>
<comment type="caution">
    <text evidence="2">The sequence shown here is derived from an EMBL/GenBank/DDBJ whole genome shotgun (WGS) entry which is preliminary data.</text>
</comment>
<name>A0A6S7III8_PARCT</name>